<organism evidence="1 2">
    <name type="scientific">Vespula germanica</name>
    <name type="common">German yellow jacket</name>
    <name type="synonym">Paravespula germanica</name>
    <dbReference type="NCBI Taxonomy" id="30212"/>
    <lineage>
        <taxon>Eukaryota</taxon>
        <taxon>Metazoa</taxon>
        <taxon>Ecdysozoa</taxon>
        <taxon>Arthropoda</taxon>
        <taxon>Hexapoda</taxon>
        <taxon>Insecta</taxon>
        <taxon>Pterygota</taxon>
        <taxon>Neoptera</taxon>
        <taxon>Endopterygota</taxon>
        <taxon>Hymenoptera</taxon>
        <taxon>Apocrita</taxon>
        <taxon>Aculeata</taxon>
        <taxon>Vespoidea</taxon>
        <taxon>Vespidae</taxon>
        <taxon>Vespinae</taxon>
        <taxon>Vespula</taxon>
    </lineage>
</organism>
<dbReference type="Proteomes" id="UP000617340">
    <property type="component" value="Unassembled WGS sequence"/>
</dbReference>
<gene>
    <name evidence="1" type="ORF">HZH68_013860</name>
</gene>
<evidence type="ECO:0000313" key="1">
    <source>
        <dbReference type="EMBL" id="KAF7385430.1"/>
    </source>
</evidence>
<keyword evidence="2" id="KW-1185">Reference proteome</keyword>
<accession>A0A834MUY1</accession>
<proteinExistence type="predicted"/>
<dbReference type="EMBL" id="JACSDZ010000016">
    <property type="protein sequence ID" value="KAF7385430.1"/>
    <property type="molecule type" value="Genomic_DNA"/>
</dbReference>
<dbReference type="AlphaFoldDB" id="A0A834MUY1"/>
<sequence length="152" mass="16712">MRINCAKRRALTACTSRLGRAKPYGNGEGTSPIPRDRRKMAECVYHNGILMAFLQSSMAAKRKSLPREFHCENFDLRTLVLVILGNLNFCEVKLKGSLEFLEFKTVSTWLATSGWFVDVVGDGGVDGGGIGGRRYQVVAGPVQLDPRSSSTE</sequence>
<name>A0A834MUY1_VESGE</name>
<evidence type="ECO:0000313" key="2">
    <source>
        <dbReference type="Proteomes" id="UP000617340"/>
    </source>
</evidence>
<reference evidence="1" key="1">
    <citation type="journal article" date="2020" name="G3 (Bethesda)">
        <title>High-Quality Assemblies for Three Invasive Social Wasps from the &lt;i&gt;Vespula&lt;/i&gt; Genus.</title>
        <authorList>
            <person name="Harrop T.W.R."/>
            <person name="Guhlin J."/>
            <person name="McLaughlin G.M."/>
            <person name="Permina E."/>
            <person name="Stockwell P."/>
            <person name="Gilligan J."/>
            <person name="Le Lec M.F."/>
            <person name="Gruber M.A.M."/>
            <person name="Quinn O."/>
            <person name="Lovegrove M."/>
            <person name="Duncan E.J."/>
            <person name="Remnant E.J."/>
            <person name="Van Eeckhoven J."/>
            <person name="Graham B."/>
            <person name="Knapp R.A."/>
            <person name="Langford K.W."/>
            <person name="Kronenberg Z."/>
            <person name="Press M.O."/>
            <person name="Eacker S.M."/>
            <person name="Wilson-Rankin E.E."/>
            <person name="Purcell J."/>
            <person name="Lester P.J."/>
            <person name="Dearden P.K."/>
        </authorList>
    </citation>
    <scope>NUCLEOTIDE SEQUENCE</scope>
    <source>
        <strain evidence="1">Linc-1</strain>
    </source>
</reference>
<protein>
    <submittedName>
        <fullName evidence="1">Uncharacterized protein</fullName>
    </submittedName>
</protein>
<comment type="caution">
    <text evidence="1">The sequence shown here is derived from an EMBL/GenBank/DDBJ whole genome shotgun (WGS) entry which is preliminary data.</text>
</comment>